<dbReference type="EMBL" id="KK198763">
    <property type="protein sequence ID" value="KCW47841.1"/>
    <property type="molecule type" value="Genomic_DNA"/>
</dbReference>
<dbReference type="InterPro" id="IPR000352">
    <property type="entry name" value="Pep_chain_release_fac_I"/>
</dbReference>
<sequence length="420" mass="47000">MAAEAVLVRTSLSSGSFGSRWRAPQPHKSAVSRCMVRACSSVDGRSKVYRELGLFSLKRKIEDAVQRTEKMAPTALQIEEAKWIKLDGLIRDYDLWDDPAKSYDALVKLADIARAVDALRDLTYKAEEAKLITQLVEMDAINYALFEQAYTSSLDMSKFLDRYEMLKLLKGPYDVDGASMVIKAESNGNYHELWAEKLLRMYQKWAEKQGYRGRIVEKHRATNGGITSATVEFEFDYAYGCLQGERGVHRMISGSETVSTIDQVSLAAVDIIPLFRGSAPDLKISEEDLLISCPSSSPEVEVSEGRSGVVIQHVPTGFVVQSSGERSIFANKIKALNRLKAKLLVTASDVGVPGMNGIKKEDVFNVWQDEVRRYVLYPRKHVKDVRSGVEMPDLYSVLDGNIEPLIGAHIQIRHSNDMPR</sequence>
<evidence type="ECO:0000313" key="3">
    <source>
        <dbReference type="EMBL" id="KCW47841.1"/>
    </source>
</evidence>
<dbReference type="SUPFAM" id="SSF75620">
    <property type="entry name" value="Release factor"/>
    <property type="match status" value="1"/>
</dbReference>
<gene>
    <name evidence="3" type="ORF">EUGRSUZ_K01580</name>
</gene>
<evidence type="ECO:0000256" key="1">
    <source>
        <dbReference type="ARBA" id="ARBA00010835"/>
    </source>
</evidence>
<dbReference type="PANTHER" id="PTHR43116">
    <property type="entry name" value="PEPTIDE CHAIN RELEASE FACTOR 2"/>
    <property type="match status" value="1"/>
</dbReference>
<proteinExistence type="inferred from homology"/>
<dbReference type="InterPro" id="IPR005139">
    <property type="entry name" value="PCRF"/>
</dbReference>
<dbReference type="OMA" id="EMEEASW"/>
<evidence type="ECO:0000259" key="2">
    <source>
        <dbReference type="SMART" id="SM00937"/>
    </source>
</evidence>
<dbReference type="SMART" id="SM00937">
    <property type="entry name" value="PCRF"/>
    <property type="match status" value="1"/>
</dbReference>
<dbReference type="FunCoup" id="A0A059A2B6">
    <property type="interactions" value="869"/>
</dbReference>
<dbReference type="GO" id="GO:0003747">
    <property type="term" value="F:translation release factor activity"/>
    <property type="evidence" value="ECO:0007669"/>
    <property type="project" value="InterPro"/>
</dbReference>
<dbReference type="STRING" id="71139.A0A059A2B6"/>
<dbReference type="PANTHER" id="PTHR43116:SF4">
    <property type="entry name" value="PEPTIDE CHAIN RELEASE FACTOR PRFB3, CHLOROPLASTIC"/>
    <property type="match status" value="1"/>
</dbReference>
<dbReference type="eggNOG" id="KOG2726">
    <property type="taxonomic scope" value="Eukaryota"/>
</dbReference>
<dbReference type="Gene3D" id="3.30.160.20">
    <property type="match status" value="1"/>
</dbReference>
<dbReference type="GO" id="GO:0005737">
    <property type="term" value="C:cytoplasm"/>
    <property type="evidence" value="ECO:0007669"/>
    <property type="project" value="UniProtKB-ARBA"/>
</dbReference>
<dbReference type="AlphaFoldDB" id="A0A059A2B6"/>
<protein>
    <recommendedName>
        <fullName evidence="2">Peptide chain release factor domain-containing protein</fullName>
    </recommendedName>
</protein>
<dbReference type="OrthoDB" id="2019491at2759"/>
<dbReference type="InParanoid" id="A0A059A2B6"/>
<dbReference type="Gramene" id="KCW47841">
    <property type="protein sequence ID" value="KCW47841"/>
    <property type="gene ID" value="EUGRSUZ_K01580"/>
</dbReference>
<dbReference type="Gene3D" id="3.30.70.1660">
    <property type="match status" value="1"/>
</dbReference>
<dbReference type="KEGG" id="egr:104425339"/>
<organism evidence="3">
    <name type="scientific">Eucalyptus grandis</name>
    <name type="common">Flooded gum</name>
    <dbReference type="NCBI Taxonomy" id="71139"/>
    <lineage>
        <taxon>Eukaryota</taxon>
        <taxon>Viridiplantae</taxon>
        <taxon>Streptophyta</taxon>
        <taxon>Embryophyta</taxon>
        <taxon>Tracheophyta</taxon>
        <taxon>Spermatophyta</taxon>
        <taxon>Magnoliopsida</taxon>
        <taxon>eudicotyledons</taxon>
        <taxon>Gunneridae</taxon>
        <taxon>Pentapetalae</taxon>
        <taxon>rosids</taxon>
        <taxon>malvids</taxon>
        <taxon>Myrtales</taxon>
        <taxon>Myrtaceae</taxon>
        <taxon>Myrtoideae</taxon>
        <taxon>Eucalypteae</taxon>
        <taxon>Eucalyptus</taxon>
    </lineage>
</organism>
<feature type="domain" description="Peptide chain release factor" evidence="2">
    <location>
        <begin position="134"/>
        <end position="245"/>
    </location>
</feature>
<dbReference type="Pfam" id="PF00472">
    <property type="entry name" value="RF-1"/>
    <property type="match status" value="1"/>
</dbReference>
<name>A0A059A2B6_EUCGR</name>
<dbReference type="Pfam" id="PF03462">
    <property type="entry name" value="PCRF"/>
    <property type="match status" value="1"/>
</dbReference>
<dbReference type="InterPro" id="IPR045853">
    <property type="entry name" value="Pep_chain_release_fac_I_sf"/>
</dbReference>
<accession>A0A059A2B6</accession>
<reference evidence="3" key="1">
    <citation type="submission" date="2013-07" db="EMBL/GenBank/DDBJ databases">
        <title>The genome of Eucalyptus grandis.</title>
        <authorList>
            <person name="Schmutz J."/>
            <person name="Hayes R."/>
            <person name="Myburg A."/>
            <person name="Tuskan G."/>
            <person name="Grattapaglia D."/>
            <person name="Rokhsar D.S."/>
        </authorList>
    </citation>
    <scope>NUCLEOTIDE SEQUENCE</scope>
    <source>
        <tissue evidence="3">Leaf extractions</tissue>
    </source>
</reference>
<comment type="similarity">
    <text evidence="1">Belongs to the prokaryotic/mitochondrial release factor family.</text>
</comment>